<dbReference type="Proteomes" id="UP001228581">
    <property type="component" value="Unassembled WGS sequence"/>
</dbReference>
<gene>
    <name evidence="1" type="ORF">QNI19_08930</name>
</gene>
<reference evidence="1 2" key="1">
    <citation type="submission" date="2023-05" db="EMBL/GenBank/DDBJ databases">
        <authorList>
            <person name="Zhang X."/>
        </authorList>
    </citation>
    <scope>NUCLEOTIDE SEQUENCE [LARGE SCALE GENOMIC DNA]</scope>
    <source>
        <strain evidence="1 2">DM2B3-1</strain>
    </source>
</reference>
<organism evidence="1 2">
    <name type="scientific">Xanthocytophaga flava</name>
    <dbReference type="NCBI Taxonomy" id="3048013"/>
    <lineage>
        <taxon>Bacteria</taxon>
        <taxon>Pseudomonadati</taxon>
        <taxon>Bacteroidota</taxon>
        <taxon>Cytophagia</taxon>
        <taxon>Cytophagales</taxon>
        <taxon>Rhodocytophagaceae</taxon>
        <taxon>Xanthocytophaga</taxon>
    </lineage>
</organism>
<evidence type="ECO:0000313" key="1">
    <source>
        <dbReference type="EMBL" id="MDJ1493054.1"/>
    </source>
</evidence>
<protein>
    <submittedName>
        <fullName evidence="1">Uncharacterized protein</fullName>
    </submittedName>
</protein>
<dbReference type="RefSeq" id="WP_390902230.1">
    <property type="nucleotide sequence ID" value="NZ_JASJOR010000031.1"/>
</dbReference>
<name>A0ABT7CH35_9BACT</name>
<comment type="caution">
    <text evidence="1">The sequence shown here is derived from an EMBL/GenBank/DDBJ whole genome shotgun (WGS) entry which is preliminary data.</text>
</comment>
<dbReference type="EMBL" id="JASJOT010000004">
    <property type="protein sequence ID" value="MDJ1493054.1"/>
    <property type="molecule type" value="Genomic_DNA"/>
</dbReference>
<accession>A0ABT7CH35</accession>
<keyword evidence="2" id="KW-1185">Reference proteome</keyword>
<sequence>MVGKVIKGRRDQAFISVKFGAIFHKGHWSDESSPCRKRLPPELLPFSR</sequence>
<proteinExistence type="predicted"/>
<evidence type="ECO:0000313" key="2">
    <source>
        <dbReference type="Proteomes" id="UP001228581"/>
    </source>
</evidence>